<evidence type="ECO:0000313" key="4">
    <source>
        <dbReference type="Proteomes" id="UP000264800"/>
    </source>
</evidence>
<evidence type="ECO:0000313" key="3">
    <source>
        <dbReference type="Ensembl" id="ENSKMAP00000003262.1"/>
    </source>
</evidence>
<dbReference type="OMA" id="MSDYHMQ"/>
<protein>
    <submittedName>
        <fullName evidence="3">Cilia and flagella associated protein 70</fullName>
    </submittedName>
</protein>
<dbReference type="InterPro" id="IPR019734">
    <property type="entry name" value="TPR_rpt"/>
</dbReference>
<dbReference type="GO" id="GO:0031514">
    <property type="term" value="C:motile cilium"/>
    <property type="evidence" value="ECO:0007669"/>
    <property type="project" value="TreeGrafter"/>
</dbReference>
<dbReference type="GO" id="GO:0060271">
    <property type="term" value="P:cilium assembly"/>
    <property type="evidence" value="ECO:0007669"/>
    <property type="project" value="TreeGrafter"/>
</dbReference>
<dbReference type="GO" id="GO:0070062">
    <property type="term" value="C:extracellular exosome"/>
    <property type="evidence" value="ECO:0007669"/>
    <property type="project" value="TreeGrafter"/>
</dbReference>
<dbReference type="PANTHER" id="PTHR44314">
    <property type="entry name" value="CILIA- AND FLAGELLA-ASSOCIATED PROTEIN 70"/>
    <property type="match status" value="1"/>
</dbReference>
<reference evidence="3" key="2">
    <citation type="submission" date="2025-09" db="UniProtKB">
        <authorList>
            <consortium name="Ensembl"/>
        </authorList>
    </citation>
    <scope>IDENTIFICATION</scope>
</reference>
<dbReference type="SUPFAM" id="SSF48452">
    <property type="entry name" value="TPR-like"/>
    <property type="match status" value="1"/>
</dbReference>
<sequence length="877" mass="99207">MNALDANNKFLFLSFQQGKKAGSLQSFLQVAIDGNVLGESDKKEVNLSEQRVDYNFTCCFSPPKDTQALSDVAQKPVILTVMEVLHEERRGEAKALALGQAVVDLLPLLQGTKCDLSPSFDPIQQPTLEVCVSVSNPLLSEAERSASHVLKVTLETAYSVPESWTLPSSFAPSPFAYTAALNVPLTAERDQVLMFCEGQLKAGGQREVRGRQRKRPHRALLVPENHFLPGTSFQPQPIEQENGDLTALEDRAFRTEAETQKNRVSWDTEMRCFLDAGGASRSQKITESRLWPVEIMRSMVPERYLMDNLNVSIPFHGLVFVDMGLLLYPGVSSIRGAYAVQPFCQTELLNKVTKNTHLLSFRFIVFFFCILTLRVPGADDTVESLSDSEPPVNPERNMYVEARTYILIEIALDKPLVPKISPEELAERVKALIPPRPQHPVGPSRAERAVQDFHRQVGDTVAAVSEQYNELFGAERHLPKHLSQEQMLTELMGGLNVSGRYFTFKEQIKKAVVRIARDKMQRTEPFADPQELKEFVSKLYVYLVDEMHVALNEEISLNSSQLRHFAREAQLLGNYQLSAKYYKELVVRQPDEPSHKFEWGSLNMLIGDYMKAKECFHDAVSTQQVHQSSLIMCGVLAVMFERYKDAQTFLERATSIDPASVPAWTLLGEIQIRLFSRNYLMAEQALSQELLCSEGGRSVSYLFNLAQLQLLRGDYRSAAASLKEALFHQDQDPDAWAVNGHCHYLRGAFAEARESYEWSLIFPQPPSESHIVLLRLGSIYLMERKRAKDVYLRACEQSPSCLTWLGLGAACYRLEELRVAEEALTVANNLNIENAEVWAYLTLICLRVRDYISLKKHTHTESITVQVLPLWFLFNTD</sequence>
<dbReference type="SMART" id="SM00028">
    <property type="entry name" value="TPR"/>
    <property type="match status" value="5"/>
</dbReference>
<dbReference type="GO" id="GO:0003341">
    <property type="term" value="P:cilium movement"/>
    <property type="evidence" value="ECO:0007669"/>
    <property type="project" value="TreeGrafter"/>
</dbReference>
<dbReference type="InterPro" id="IPR011990">
    <property type="entry name" value="TPR-like_helical_dom_sf"/>
</dbReference>
<organism evidence="3 4">
    <name type="scientific">Kryptolebias marmoratus</name>
    <name type="common">Mangrove killifish</name>
    <name type="synonym">Rivulus marmoratus</name>
    <dbReference type="NCBI Taxonomy" id="37003"/>
    <lineage>
        <taxon>Eukaryota</taxon>
        <taxon>Metazoa</taxon>
        <taxon>Chordata</taxon>
        <taxon>Craniata</taxon>
        <taxon>Vertebrata</taxon>
        <taxon>Euteleostomi</taxon>
        <taxon>Actinopterygii</taxon>
        <taxon>Neopterygii</taxon>
        <taxon>Teleostei</taxon>
        <taxon>Neoteleostei</taxon>
        <taxon>Acanthomorphata</taxon>
        <taxon>Ovalentaria</taxon>
        <taxon>Atherinomorphae</taxon>
        <taxon>Cyprinodontiformes</taxon>
        <taxon>Rivulidae</taxon>
        <taxon>Kryptolebias</taxon>
    </lineage>
</organism>
<dbReference type="AlphaFoldDB" id="A0A3Q3EN51"/>
<dbReference type="PANTHER" id="PTHR44314:SF1">
    <property type="entry name" value="CILIA- AND FLAGELLA-ASSOCIATED PROTEIN 70"/>
    <property type="match status" value="1"/>
</dbReference>
<name>A0A3Q3EN51_KRYMA</name>
<dbReference type="InterPro" id="IPR052628">
    <property type="entry name" value="CFAP70"/>
</dbReference>
<keyword evidence="4" id="KW-1185">Reference proteome</keyword>
<evidence type="ECO:0000256" key="1">
    <source>
        <dbReference type="ARBA" id="ARBA00022737"/>
    </source>
</evidence>
<dbReference type="Gene3D" id="1.25.40.10">
    <property type="entry name" value="Tetratricopeptide repeat domain"/>
    <property type="match status" value="1"/>
</dbReference>
<dbReference type="GeneTree" id="ENSGT00390000013319"/>
<dbReference type="Ensembl" id="ENSKMAT00000003325.1">
    <property type="protein sequence ID" value="ENSKMAP00000003262.1"/>
    <property type="gene ID" value="ENSKMAG00000002425.1"/>
</dbReference>
<proteinExistence type="predicted"/>
<keyword evidence="1" id="KW-0677">Repeat</keyword>
<accession>A0A3Q3EN51</accession>
<dbReference type="Proteomes" id="UP000264800">
    <property type="component" value="Unplaced"/>
</dbReference>
<keyword evidence="2" id="KW-0802">TPR repeat</keyword>
<reference evidence="3" key="1">
    <citation type="submission" date="2025-08" db="UniProtKB">
        <authorList>
            <consortium name="Ensembl"/>
        </authorList>
    </citation>
    <scope>IDENTIFICATION</scope>
</reference>
<dbReference type="Pfam" id="PF13432">
    <property type="entry name" value="TPR_16"/>
    <property type="match status" value="1"/>
</dbReference>
<evidence type="ECO:0000256" key="2">
    <source>
        <dbReference type="ARBA" id="ARBA00022803"/>
    </source>
</evidence>
<dbReference type="STRING" id="37003.ENSKMAP00000003262"/>